<feature type="domain" description="Transcription factor NusA N-terminal" evidence="1">
    <location>
        <begin position="5"/>
        <end position="61"/>
    </location>
</feature>
<sequence length="84" mass="9238">MNIDLAALRALEREREIPFDTILAAIETALLTAYRHTEGAEAHARVEIDRKTGAALVYAQELDSDGTVVREWDDTPTTSAASPR</sequence>
<name>A0A6V8JYV8_9ACTN</name>
<evidence type="ECO:0000259" key="1">
    <source>
        <dbReference type="Pfam" id="PF08529"/>
    </source>
</evidence>
<reference evidence="2 3" key="2">
    <citation type="submission" date="2020-03" db="EMBL/GenBank/DDBJ databases">
        <authorList>
            <person name="Ichikawa N."/>
            <person name="Kimura A."/>
            <person name="Kitahashi Y."/>
            <person name="Uohara A."/>
        </authorList>
    </citation>
    <scope>NUCLEOTIDE SEQUENCE [LARGE SCALE GENOMIC DNA]</scope>
    <source>
        <strain evidence="2 3">NBRC 108639</strain>
    </source>
</reference>
<keyword evidence="3" id="KW-1185">Reference proteome</keyword>
<dbReference type="GO" id="GO:0003700">
    <property type="term" value="F:DNA-binding transcription factor activity"/>
    <property type="evidence" value="ECO:0007669"/>
    <property type="project" value="InterPro"/>
</dbReference>
<dbReference type="GO" id="GO:0031554">
    <property type="term" value="P:regulation of termination of DNA-templated transcription"/>
    <property type="evidence" value="ECO:0007669"/>
    <property type="project" value="InterPro"/>
</dbReference>
<organism evidence="2 3">
    <name type="scientific">Phytohabitans houttuyneae</name>
    <dbReference type="NCBI Taxonomy" id="1076126"/>
    <lineage>
        <taxon>Bacteria</taxon>
        <taxon>Bacillati</taxon>
        <taxon>Actinomycetota</taxon>
        <taxon>Actinomycetes</taxon>
        <taxon>Micromonosporales</taxon>
        <taxon>Micromonosporaceae</taxon>
    </lineage>
</organism>
<dbReference type="Pfam" id="PF08529">
    <property type="entry name" value="NusA_N"/>
    <property type="match status" value="1"/>
</dbReference>
<protein>
    <recommendedName>
        <fullName evidence="1">Transcription factor NusA N-terminal domain-containing protein</fullName>
    </recommendedName>
</protein>
<dbReference type="Gene3D" id="3.30.1480.10">
    <property type="entry name" value="NusA, N-terminal domain"/>
    <property type="match status" value="1"/>
</dbReference>
<accession>A0A6V8JYV8</accession>
<comment type="caution">
    <text evidence="2">The sequence shown here is derived from an EMBL/GenBank/DDBJ whole genome shotgun (WGS) entry which is preliminary data.</text>
</comment>
<evidence type="ECO:0000313" key="2">
    <source>
        <dbReference type="EMBL" id="GFJ77963.1"/>
    </source>
</evidence>
<dbReference type="EMBL" id="BLPF01000001">
    <property type="protein sequence ID" value="GFJ77963.1"/>
    <property type="molecule type" value="Genomic_DNA"/>
</dbReference>
<gene>
    <name evidence="2" type="ORF">Phou_021430</name>
</gene>
<evidence type="ECO:0000313" key="3">
    <source>
        <dbReference type="Proteomes" id="UP000482800"/>
    </source>
</evidence>
<reference evidence="2 3" key="1">
    <citation type="submission" date="2020-03" db="EMBL/GenBank/DDBJ databases">
        <title>Whole genome shotgun sequence of Phytohabitans houttuyneae NBRC 108639.</title>
        <authorList>
            <person name="Komaki H."/>
            <person name="Tamura T."/>
        </authorList>
    </citation>
    <scope>NUCLEOTIDE SEQUENCE [LARGE SCALE GENOMIC DNA]</scope>
    <source>
        <strain evidence="2 3">NBRC 108639</strain>
    </source>
</reference>
<dbReference type="InterPro" id="IPR013735">
    <property type="entry name" value="TF_NusA_N"/>
</dbReference>
<dbReference type="AlphaFoldDB" id="A0A6V8JYV8"/>
<proteinExistence type="predicted"/>
<dbReference type="Proteomes" id="UP000482800">
    <property type="component" value="Unassembled WGS sequence"/>
</dbReference>
<dbReference type="SUPFAM" id="SSF69705">
    <property type="entry name" value="Transcription factor NusA, N-terminal domain"/>
    <property type="match status" value="1"/>
</dbReference>
<dbReference type="InterPro" id="IPR036555">
    <property type="entry name" value="NusA_N_sf"/>
</dbReference>